<name>A0A0D0QGQ8_9RHOB</name>
<feature type="transmembrane region" description="Helical" evidence="1">
    <location>
        <begin position="35"/>
        <end position="56"/>
    </location>
</feature>
<dbReference type="eggNOG" id="COG3279">
    <property type="taxonomic scope" value="Bacteria"/>
</dbReference>
<dbReference type="Gene3D" id="2.40.50.1020">
    <property type="entry name" value="LytTr DNA-binding domain"/>
    <property type="match status" value="1"/>
</dbReference>
<keyword evidence="1" id="KW-1133">Transmembrane helix</keyword>
<evidence type="ECO:0000256" key="1">
    <source>
        <dbReference type="SAM" id="Phobius"/>
    </source>
</evidence>
<feature type="transmembrane region" description="Helical" evidence="1">
    <location>
        <begin position="68"/>
        <end position="94"/>
    </location>
</feature>
<comment type="caution">
    <text evidence="3">The sequence shown here is derived from an EMBL/GenBank/DDBJ whole genome shotgun (WGS) entry which is preliminary data.</text>
</comment>
<feature type="transmembrane region" description="Helical" evidence="1">
    <location>
        <begin position="106"/>
        <end position="124"/>
    </location>
</feature>
<dbReference type="PROSITE" id="PS50930">
    <property type="entry name" value="HTH_LYTTR"/>
    <property type="match status" value="1"/>
</dbReference>
<dbReference type="InterPro" id="IPR007492">
    <property type="entry name" value="LytTR_DNA-bd_dom"/>
</dbReference>
<protein>
    <submittedName>
        <fullName evidence="3">Response regulator of the LytR/AlgR family</fullName>
    </submittedName>
</protein>
<dbReference type="Proteomes" id="UP000035100">
    <property type="component" value="Unassembled WGS sequence"/>
</dbReference>
<dbReference type="STRING" id="1123501.Wenmar_01125"/>
<keyword evidence="1" id="KW-0812">Transmembrane</keyword>
<evidence type="ECO:0000313" key="4">
    <source>
        <dbReference type="Proteomes" id="UP000035100"/>
    </source>
</evidence>
<dbReference type="Pfam" id="PF04397">
    <property type="entry name" value="LytTR"/>
    <property type="match status" value="1"/>
</dbReference>
<dbReference type="GO" id="GO:0003677">
    <property type="term" value="F:DNA binding"/>
    <property type="evidence" value="ECO:0007669"/>
    <property type="project" value="InterPro"/>
</dbReference>
<keyword evidence="1" id="KW-0472">Membrane</keyword>
<keyword evidence="4" id="KW-1185">Reference proteome</keyword>
<sequence length="240" mass="25136">MTDPRSLAAMAGIGVILGLAGPFGTQEDMGLVSRLAYWVTVTVLGYGTGSAVAQFVAPHLPARWPRPLRLTLAGVAVGLAVSVFVLALNIAIFGRHVADPVAMARLAATIVPVAVVVTLLLSLLPQETAAPPSAGPPPILQRLPVAKRGALLALSVEDHYVRVRTTRGEEMVLMRLGDAMNETGDLPGAQVHRSHWVAWGAVTAARREGDRAILTLRGGSEIPVSRANVPAVRAAGLLPR</sequence>
<evidence type="ECO:0000259" key="2">
    <source>
        <dbReference type="PROSITE" id="PS50930"/>
    </source>
</evidence>
<dbReference type="SMART" id="SM00850">
    <property type="entry name" value="LytTR"/>
    <property type="match status" value="1"/>
</dbReference>
<dbReference type="PATRIC" id="fig|1123501.6.peg.1197"/>
<dbReference type="EMBL" id="AONG01000006">
    <property type="protein sequence ID" value="KIQ70168.1"/>
    <property type="molecule type" value="Genomic_DNA"/>
</dbReference>
<accession>A0A0D0QGQ8</accession>
<gene>
    <name evidence="3" type="ORF">Wenmar_01125</name>
</gene>
<proteinExistence type="predicted"/>
<feature type="domain" description="HTH LytTR-type" evidence="2">
    <location>
        <begin position="151"/>
        <end position="238"/>
    </location>
</feature>
<organism evidence="3 4">
    <name type="scientific">Wenxinia marina DSM 24838</name>
    <dbReference type="NCBI Taxonomy" id="1123501"/>
    <lineage>
        <taxon>Bacteria</taxon>
        <taxon>Pseudomonadati</taxon>
        <taxon>Pseudomonadota</taxon>
        <taxon>Alphaproteobacteria</taxon>
        <taxon>Rhodobacterales</taxon>
        <taxon>Roseobacteraceae</taxon>
        <taxon>Wenxinia</taxon>
    </lineage>
</organism>
<reference evidence="3 4" key="1">
    <citation type="submission" date="2013-01" db="EMBL/GenBank/DDBJ databases">
        <authorList>
            <person name="Fiebig A."/>
            <person name="Goeker M."/>
            <person name="Klenk H.-P.P."/>
        </authorList>
    </citation>
    <scope>NUCLEOTIDE SEQUENCE [LARGE SCALE GENOMIC DNA]</scope>
    <source>
        <strain evidence="3 4">DSM 24838</strain>
    </source>
</reference>
<feature type="transmembrane region" description="Helical" evidence="1">
    <location>
        <begin position="6"/>
        <end position="23"/>
    </location>
</feature>
<evidence type="ECO:0000313" key="3">
    <source>
        <dbReference type="EMBL" id="KIQ70168.1"/>
    </source>
</evidence>
<dbReference type="AlphaFoldDB" id="A0A0D0QGQ8"/>